<keyword evidence="1" id="KW-0812">Transmembrane</keyword>
<evidence type="ECO:0000313" key="3">
    <source>
        <dbReference type="Proteomes" id="UP001564626"/>
    </source>
</evidence>
<keyword evidence="1" id="KW-1133">Transmembrane helix</keyword>
<dbReference type="RefSeq" id="WP_345366097.1">
    <property type="nucleotide sequence ID" value="NZ_BAABII010000016.1"/>
</dbReference>
<comment type="caution">
    <text evidence="2">The sequence shown here is derived from an EMBL/GenBank/DDBJ whole genome shotgun (WGS) entry which is preliminary data.</text>
</comment>
<proteinExistence type="predicted"/>
<feature type="transmembrane region" description="Helical" evidence="1">
    <location>
        <begin position="12"/>
        <end position="30"/>
    </location>
</feature>
<keyword evidence="3" id="KW-1185">Reference proteome</keyword>
<keyword evidence="1" id="KW-0472">Membrane</keyword>
<reference evidence="2 3" key="1">
    <citation type="submission" date="2024-08" db="EMBL/GenBank/DDBJ databases">
        <title>Genome mining of Saccharopolyspora cebuensis PGLac3 from Nigerian medicinal plant.</title>
        <authorList>
            <person name="Ezeobiora C.E."/>
            <person name="Igbokwe N.H."/>
            <person name="Amin D.H."/>
            <person name="Mendie U.E."/>
        </authorList>
    </citation>
    <scope>NUCLEOTIDE SEQUENCE [LARGE SCALE GENOMIC DNA]</scope>
    <source>
        <strain evidence="2 3">PGLac3</strain>
    </source>
</reference>
<gene>
    <name evidence="2" type="ORF">AB8O55_00705</name>
</gene>
<feature type="transmembrane region" description="Helical" evidence="1">
    <location>
        <begin position="36"/>
        <end position="56"/>
    </location>
</feature>
<protein>
    <submittedName>
        <fullName evidence="2">Uncharacterized protein</fullName>
    </submittedName>
</protein>
<organism evidence="2 3">
    <name type="scientific">Saccharopolyspora cebuensis</name>
    <dbReference type="NCBI Taxonomy" id="418759"/>
    <lineage>
        <taxon>Bacteria</taxon>
        <taxon>Bacillati</taxon>
        <taxon>Actinomycetota</taxon>
        <taxon>Actinomycetes</taxon>
        <taxon>Pseudonocardiales</taxon>
        <taxon>Pseudonocardiaceae</taxon>
        <taxon>Saccharopolyspora</taxon>
    </lineage>
</organism>
<evidence type="ECO:0000313" key="2">
    <source>
        <dbReference type="EMBL" id="MEY8037907.1"/>
    </source>
</evidence>
<sequence length="62" mass="6695">MNATHSPRLVTPAMLFLGGAGVLLGDLLFGRGGGHVWDELGVGMLLFALVGASYELDRRRRR</sequence>
<dbReference type="EMBL" id="JBGEHV010000001">
    <property type="protein sequence ID" value="MEY8037907.1"/>
    <property type="molecule type" value="Genomic_DNA"/>
</dbReference>
<name>A0ABV4C9W7_9PSEU</name>
<evidence type="ECO:0000256" key="1">
    <source>
        <dbReference type="SAM" id="Phobius"/>
    </source>
</evidence>
<accession>A0ABV4C9W7</accession>
<dbReference type="Proteomes" id="UP001564626">
    <property type="component" value="Unassembled WGS sequence"/>
</dbReference>